<feature type="region of interest" description="Disordered" evidence="3">
    <location>
        <begin position="1"/>
        <end position="93"/>
    </location>
</feature>
<feature type="compositionally biased region" description="Polar residues" evidence="3">
    <location>
        <begin position="1"/>
        <end position="11"/>
    </location>
</feature>
<keyword evidence="5" id="KW-1185">Reference proteome</keyword>
<dbReference type="PROSITE" id="PS51450">
    <property type="entry name" value="LRR"/>
    <property type="match status" value="4"/>
</dbReference>
<dbReference type="InterPro" id="IPR003591">
    <property type="entry name" value="Leu-rich_rpt_typical-subtyp"/>
</dbReference>
<dbReference type="EMBL" id="ML978723">
    <property type="protein sequence ID" value="KAF2086633.1"/>
    <property type="molecule type" value="Genomic_DNA"/>
</dbReference>
<evidence type="ECO:0000256" key="1">
    <source>
        <dbReference type="ARBA" id="ARBA00022614"/>
    </source>
</evidence>
<dbReference type="AlphaFoldDB" id="A0A9P4HVE0"/>
<dbReference type="PANTHER" id="PTHR48051:SF1">
    <property type="entry name" value="RAS SUPPRESSOR PROTEIN 1"/>
    <property type="match status" value="1"/>
</dbReference>
<dbReference type="Pfam" id="PF13855">
    <property type="entry name" value="LRR_8"/>
    <property type="match status" value="1"/>
</dbReference>
<reference evidence="4" key="1">
    <citation type="journal article" date="2020" name="Stud. Mycol.">
        <title>101 Dothideomycetes genomes: a test case for predicting lifestyles and emergence of pathogens.</title>
        <authorList>
            <person name="Haridas S."/>
            <person name="Albert R."/>
            <person name="Binder M."/>
            <person name="Bloem J."/>
            <person name="Labutti K."/>
            <person name="Salamov A."/>
            <person name="Andreopoulos B."/>
            <person name="Baker S."/>
            <person name="Barry K."/>
            <person name="Bills G."/>
            <person name="Bluhm B."/>
            <person name="Cannon C."/>
            <person name="Castanera R."/>
            <person name="Culley D."/>
            <person name="Daum C."/>
            <person name="Ezra D."/>
            <person name="Gonzalez J."/>
            <person name="Henrissat B."/>
            <person name="Kuo A."/>
            <person name="Liang C."/>
            <person name="Lipzen A."/>
            <person name="Lutzoni F."/>
            <person name="Magnuson J."/>
            <person name="Mondo S."/>
            <person name="Nolan M."/>
            <person name="Ohm R."/>
            <person name="Pangilinan J."/>
            <person name="Park H.-J."/>
            <person name="Ramirez L."/>
            <person name="Alfaro M."/>
            <person name="Sun H."/>
            <person name="Tritt A."/>
            <person name="Yoshinaga Y."/>
            <person name="Zwiers L.-H."/>
            <person name="Turgeon B."/>
            <person name="Goodwin S."/>
            <person name="Spatafora J."/>
            <person name="Crous P."/>
            <person name="Grigoriev I."/>
        </authorList>
    </citation>
    <scope>NUCLEOTIDE SEQUENCE</scope>
    <source>
        <strain evidence="4">CBS 121410</strain>
    </source>
</reference>
<dbReference type="Pfam" id="PF12799">
    <property type="entry name" value="LRR_4"/>
    <property type="match status" value="1"/>
</dbReference>
<dbReference type="OrthoDB" id="676979at2759"/>
<proteinExistence type="predicted"/>
<dbReference type="InterPro" id="IPR025875">
    <property type="entry name" value="Leu-rich_rpt_4"/>
</dbReference>
<protein>
    <submittedName>
        <fullName evidence="4">L domain-like protein</fullName>
    </submittedName>
</protein>
<feature type="compositionally biased region" description="Polar residues" evidence="3">
    <location>
        <begin position="64"/>
        <end position="79"/>
    </location>
</feature>
<keyword evidence="1" id="KW-0433">Leucine-rich repeat</keyword>
<dbReference type="SUPFAM" id="SSF52058">
    <property type="entry name" value="L domain-like"/>
    <property type="match status" value="2"/>
</dbReference>
<name>A0A9P4HVE0_9PEZI</name>
<evidence type="ECO:0000313" key="4">
    <source>
        <dbReference type="EMBL" id="KAF2086633.1"/>
    </source>
</evidence>
<comment type="caution">
    <text evidence="4">The sequence shown here is derived from an EMBL/GenBank/DDBJ whole genome shotgun (WGS) entry which is preliminary data.</text>
</comment>
<dbReference type="SMART" id="SM00365">
    <property type="entry name" value="LRR_SD22"/>
    <property type="match status" value="5"/>
</dbReference>
<dbReference type="InterPro" id="IPR050216">
    <property type="entry name" value="LRR_domain-containing"/>
</dbReference>
<dbReference type="Proteomes" id="UP000799776">
    <property type="component" value="Unassembled WGS sequence"/>
</dbReference>
<evidence type="ECO:0000256" key="2">
    <source>
        <dbReference type="ARBA" id="ARBA00022737"/>
    </source>
</evidence>
<dbReference type="PANTHER" id="PTHR48051">
    <property type="match status" value="1"/>
</dbReference>
<dbReference type="SMART" id="SM00369">
    <property type="entry name" value="LRR_TYP"/>
    <property type="match status" value="8"/>
</dbReference>
<dbReference type="InterPro" id="IPR032675">
    <property type="entry name" value="LRR_dom_sf"/>
</dbReference>
<gene>
    <name evidence="4" type="ORF">K490DRAFT_57549</name>
</gene>
<dbReference type="SMART" id="SM00364">
    <property type="entry name" value="LRR_BAC"/>
    <property type="match status" value="6"/>
</dbReference>
<dbReference type="GO" id="GO:0005737">
    <property type="term" value="C:cytoplasm"/>
    <property type="evidence" value="ECO:0007669"/>
    <property type="project" value="TreeGrafter"/>
</dbReference>
<feature type="region of interest" description="Disordered" evidence="3">
    <location>
        <begin position="448"/>
        <end position="467"/>
    </location>
</feature>
<evidence type="ECO:0000313" key="5">
    <source>
        <dbReference type="Proteomes" id="UP000799776"/>
    </source>
</evidence>
<evidence type="ECO:0000256" key="3">
    <source>
        <dbReference type="SAM" id="MobiDB-lite"/>
    </source>
</evidence>
<dbReference type="Pfam" id="PF13516">
    <property type="entry name" value="LRR_6"/>
    <property type="match status" value="1"/>
</dbReference>
<keyword evidence="2" id="KW-0677">Repeat</keyword>
<dbReference type="Gene3D" id="3.80.10.10">
    <property type="entry name" value="Ribonuclease Inhibitor"/>
    <property type="match status" value="3"/>
</dbReference>
<organism evidence="4 5">
    <name type="scientific">Saccharata proteae CBS 121410</name>
    <dbReference type="NCBI Taxonomy" id="1314787"/>
    <lineage>
        <taxon>Eukaryota</taxon>
        <taxon>Fungi</taxon>
        <taxon>Dikarya</taxon>
        <taxon>Ascomycota</taxon>
        <taxon>Pezizomycotina</taxon>
        <taxon>Dothideomycetes</taxon>
        <taxon>Dothideomycetes incertae sedis</taxon>
        <taxon>Botryosphaeriales</taxon>
        <taxon>Saccharataceae</taxon>
        <taxon>Saccharata</taxon>
    </lineage>
</organism>
<dbReference type="InterPro" id="IPR001611">
    <property type="entry name" value="Leu-rich_rpt"/>
</dbReference>
<accession>A0A9P4HVE0</accession>
<sequence length="703" mass="75547">MSRTPVSGSKTTIRKPKATPVTAKKISSTDTEVTGDPDRKIGNSSAALPRQEQRKDSPEDDQPTAKSSNNGFDFDFNSTMDDEDPFNQLPKGGEAVIKRRVANARSDGNMNIANMGLEEIPGSVMSMYEFDPNSDFAWGETVDLTKFNAADNKIVALPDDLFPDIDPPTDFDDDEVKGPQFGGLEKLDLHGNLLKQIPLGLRKLGFLTSLNLSRNPLGDECFDTISQIASLKELKLAENNLEGELPSSISHLENLEVLDLHGNKISSLPVSVHALASLRICNLTGNRLESAQLEAFEKTPLVELYLANNKLAGTFFTGEEGFTRLQLLDLSGNSLTAFSDGDVALPALCNLNISQNRISSLPDISTWTSLLSLQAGENKLSELPPGFSTLKSLKHANFDGNDIKNIDPTIGLMEKLETFSIAQNPLGQKKFLSMSTEDLKRSLLARIQPTEDEDATGTETLNGAEDGTAGMVPAANNSIWTVKPNGILDLSSHSLSTLDTSAFTPIATTIRQLLLRQNILTTIPAPLTLATSLTTLDLSSNHLTAALFPSPTHLPHLRTLHLSANRIPSLTPLTTTLTAPNLDLLDLTNNRLTGSLPALRASFPALTTLLAADNGIEIVTADALRGLTAVNLSNNSIGRLEPEIGLLAGAGLKGLEVGGNRFRVPGHAVLCKGSEAVLRWLRDKVPKDESVEEVGDGDDDGGF</sequence>